<dbReference type="Proteomes" id="UP001314263">
    <property type="component" value="Unassembled WGS sequence"/>
</dbReference>
<name>A0AAV1IAU2_9CHLO</name>
<feature type="region of interest" description="Disordered" evidence="2">
    <location>
        <begin position="370"/>
        <end position="397"/>
    </location>
</feature>
<dbReference type="EMBL" id="CAUYUE010000007">
    <property type="protein sequence ID" value="CAK0782953.1"/>
    <property type="molecule type" value="Genomic_DNA"/>
</dbReference>
<dbReference type="AlphaFoldDB" id="A0AAV1IAU2"/>
<gene>
    <name evidence="3" type="ORF">CVIRNUC_006148</name>
</gene>
<evidence type="ECO:0000313" key="4">
    <source>
        <dbReference type="Proteomes" id="UP001314263"/>
    </source>
</evidence>
<evidence type="ECO:0000313" key="3">
    <source>
        <dbReference type="EMBL" id="CAK0782953.1"/>
    </source>
</evidence>
<organism evidence="3 4">
    <name type="scientific">Coccomyxa viridis</name>
    <dbReference type="NCBI Taxonomy" id="1274662"/>
    <lineage>
        <taxon>Eukaryota</taxon>
        <taxon>Viridiplantae</taxon>
        <taxon>Chlorophyta</taxon>
        <taxon>core chlorophytes</taxon>
        <taxon>Trebouxiophyceae</taxon>
        <taxon>Trebouxiophyceae incertae sedis</taxon>
        <taxon>Coccomyxaceae</taxon>
        <taxon>Coccomyxa</taxon>
    </lineage>
</organism>
<accession>A0AAV1IAU2</accession>
<keyword evidence="4" id="KW-1185">Reference proteome</keyword>
<evidence type="ECO:0000256" key="2">
    <source>
        <dbReference type="SAM" id="MobiDB-lite"/>
    </source>
</evidence>
<keyword evidence="1" id="KW-0175">Coiled coil</keyword>
<comment type="caution">
    <text evidence="3">The sequence shown here is derived from an EMBL/GenBank/DDBJ whole genome shotgun (WGS) entry which is preliminary data.</text>
</comment>
<proteinExistence type="predicted"/>
<sequence length="416" mass="44647">MGLSGNRCDSIDSLGSITSSSADATSHADEAVQMQQFAEKLLARINRMKKQLMDKTVAYMAEQNCRKSAEARLDAELRKLYKLQAQSQELAFANTKLQQQLKASKNAIEKLTLENTCLRSTFKGMVDGLKEQLSLRGTAQRQPGEGGVMSVLPAPQPAHGSPIKGSLPDTALPRRLRERMSDLIDSSSEASVFDMVACVAAQNERQSPHLDAKDGAPGPSTPKASDTGCMSVKSRHRAPHSRESSRSSMDTVLSPPISPTTSSDFCSDPELSVTLPAMDPPYDALNRTVSLASTASMGQLSTTSVTSLPICNRLQNTWPERLSSEEEAAASEVATALGPRLQYMQEEPALKTIDGTSPIPWPLPMKSQVTGCAEPARNPESSVSQAPTLKKTRSGGIRALCQRSLSQAFGQGKAEG</sequence>
<reference evidence="3 4" key="1">
    <citation type="submission" date="2023-10" db="EMBL/GenBank/DDBJ databases">
        <authorList>
            <person name="Maclean D."/>
            <person name="Macfadyen A."/>
        </authorList>
    </citation>
    <scope>NUCLEOTIDE SEQUENCE [LARGE SCALE GENOMIC DNA]</scope>
</reference>
<evidence type="ECO:0000256" key="1">
    <source>
        <dbReference type="SAM" id="Coils"/>
    </source>
</evidence>
<feature type="region of interest" description="Disordered" evidence="2">
    <location>
        <begin position="136"/>
        <end position="171"/>
    </location>
</feature>
<protein>
    <submittedName>
        <fullName evidence="3">Uncharacterized protein</fullName>
    </submittedName>
</protein>
<feature type="region of interest" description="Disordered" evidence="2">
    <location>
        <begin position="204"/>
        <end position="267"/>
    </location>
</feature>
<feature type="coiled-coil region" evidence="1">
    <location>
        <begin position="66"/>
        <end position="114"/>
    </location>
</feature>